<feature type="compositionally biased region" description="Polar residues" evidence="1">
    <location>
        <begin position="119"/>
        <end position="136"/>
    </location>
</feature>
<dbReference type="InParanoid" id="A0A0G4GP92"/>
<protein>
    <submittedName>
        <fullName evidence="2">Uncharacterized protein</fullName>
    </submittedName>
</protein>
<feature type="compositionally biased region" description="Low complexity" evidence="1">
    <location>
        <begin position="322"/>
        <end position="348"/>
    </location>
</feature>
<feature type="compositionally biased region" description="Low complexity" evidence="1">
    <location>
        <begin position="278"/>
        <end position="297"/>
    </location>
</feature>
<name>A0A0G4GP92_VITBC</name>
<sequence>MPPLPREVWTHQDALQIALGAVTTVYGSHASLRFHDWRVAEGMVVRQVFTVRTDHRGNEGPVSYKTPEKREEIERRRRVTTVVYNFVTEQGGSEQRGAHITFQRIAIFTAYDTRRDEPTATTMSIHSAPTTATQTGAEPTNNTNPALATATETVTETGVATAAAAATIPTLRSPSKRPLPLPGEKGETEDGERRQKARNEAQQQQQQQQQQGVVPMYWYMPWMGMMGADGTGMGVAGGEGMNTTTHNHQAPPGQHAPTPAAAQQWWGGYPPYALYGMPPGATAQQTTTPSQQRAAQPEQKPQELEGEALTAAVVDFGKKKQQQQSTGGHSADDQASAAAGGGEEPTAAAEKDSGEPRAAGLEGSDAAPSPPNDG</sequence>
<reference evidence="2 3" key="1">
    <citation type="submission" date="2014-11" db="EMBL/GenBank/DDBJ databases">
        <authorList>
            <person name="Zhu J."/>
            <person name="Qi W."/>
            <person name="Song R."/>
        </authorList>
    </citation>
    <scope>NUCLEOTIDE SEQUENCE [LARGE SCALE GENOMIC DNA]</scope>
</reference>
<proteinExistence type="predicted"/>
<gene>
    <name evidence="2" type="ORF">Vbra_23021</name>
</gene>
<dbReference type="VEuPathDB" id="CryptoDB:Vbra_23021"/>
<feature type="region of interest" description="Disordered" evidence="1">
    <location>
        <begin position="234"/>
        <end position="264"/>
    </location>
</feature>
<feature type="compositionally biased region" description="Low complexity" evidence="1">
    <location>
        <begin position="202"/>
        <end position="211"/>
    </location>
</feature>
<keyword evidence="3" id="KW-1185">Reference proteome</keyword>
<evidence type="ECO:0000313" key="2">
    <source>
        <dbReference type="EMBL" id="CEM32097.1"/>
    </source>
</evidence>
<evidence type="ECO:0000256" key="1">
    <source>
        <dbReference type="SAM" id="MobiDB-lite"/>
    </source>
</evidence>
<dbReference type="AlphaFoldDB" id="A0A0G4GP92"/>
<feature type="region of interest" description="Disordered" evidence="1">
    <location>
        <begin position="116"/>
        <end position="145"/>
    </location>
</feature>
<dbReference type="Proteomes" id="UP000041254">
    <property type="component" value="Unassembled WGS sequence"/>
</dbReference>
<feature type="region of interest" description="Disordered" evidence="1">
    <location>
        <begin position="277"/>
        <end position="374"/>
    </location>
</feature>
<feature type="compositionally biased region" description="Low complexity" evidence="1">
    <location>
        <begin position="165"/>
        <end position="178"/>
    </location>
</feature>
<organism evidence="2 3">
    <name type="scientific">Vitrella brassicaformis (strain CCMP3155)</name>
    <dbReference type="NCBI Taxonomy" id="1169540"/>
    <lineage>
        <taxon>Eukaryota</taxon>
        <taxon>Sar</taxon>
        <taxon>Alveolata</taxon>
        <taxon>Colpodellida</taxon>
        <taxon>Vitrellaceae</taxon>
        <taxon>Vitrella</taxon>
    </lineage>
</organism>
<evidence type="ECO:0000313" key="3">
    <source>
        <dbReference type="Proteomes" id="UP000041254"/>
    </source>
</evidence>
<accession>A0A0G4GP92</accession>
<feature type="compositionally biased region" description="Basic and acidic residues" evidence="1">
    <location>
        <begin position="184"/>
        <end position="199"/>
    </location>
</feature>
<feature type="region of interest" description="Disordered" evidence="1">
    <location>
        <begin position="165"/>
        <end position="211"/>
    </location>
</feature>
<dbReference type="EMBL" id="CDMY01000747">
    <property type="protein sequence ID" value="CEM32097.1"/>
    <property type="molecule type" value="Genomic_DNA"/>
</dbReference>